<protein>
    <recommendedName>
        <fullName evidence="17">Probable peptidoglycan glycosyltransferase FtsW</fullName>
        <ecNumber evidence="19">2.4.99.28</ecNumber>
    </recommendedName>
    <alternativeName>
        <fullName evidence="18">Cell division protein FtsW</fullName>
    </alternativeName>
    <alternativeName>
        <fullName evidence="15">Cell wall polymerase</fullName>
    </alternativeName>
    <alternativeName>
        <fullName evidence="14">Peptidoglycan polymerase</fullName>
    </alternativeName>
</protein>
<keyword evidence="10 21" id="KW-1133">Transmembrane helix</keyword>
<dbReference type="Pfam" id="PF01098">
    <property type="entry name" value="FTSW_RODA_SPOVE"/>
    <property type="match status" value="1"/>
</dbReference>
<evidence type="ECO:0000256" key="17">
    <source>
        <dbReference type="ARBA" id="ARBA00041185"/>
    </source>
</evidence>
<reference evidence="22 23" key="1">
    <citation type="journal article" date="2019" name="Nat. Microbiol.">
        <title>Mediterranean grassland soil C-N compound turnover is dependent on rainfall and depth, and is mediated by genomically divergent microorganisms.</title>
        <authorList>
            <person name="Diamond S."/>
            <person name="Andeer P.F."/>
            <person name="Li Z."/>
            <person name="Crits-Christoph A."/>
            <person name="Burstein D."/>
            <person name="Anantharaman K."/>
            <person name="Lane K.R."/>
            <person name="Thomas B.C."/>
            <person name="Pan C."/>
            <person name="Northen T.R."/>
            <person name="Banfield J.F."/>
        </authorList>
    </citation>
    <scope>NUCLEOTIDE SEQUENCE [LARGE SCALE GENOMIC DNA]</scope>
    <source>
        <strain evidence="22">WS_6</strain>
    </source>
</reference>
<dbReference type="GO" id="GO:0015648">
    <property type="term" value="F:lipid-linked peptidoglycan transporter activity"/>
    <property type="evidence" value="ECO:0007669"/>
    <property type="project" value="TreeGrafter"/>
</dbReference>
<dbReference type="GO" id="GO:0071555">
    <property type="term" value="P:cell wall organization"/>
    <property type="evidence" value="ECO:0007669"/>
    <property type="project" value="UniProtKB-KW"/>
</dbReference>
<dbReference type="PROSITE" id="PS00428">
    <property type="entry name" value="FTSW_RODA_SPOVE"/>
    <property type="match status" value="1"/>
</dbReference>
<evidence type="ECO:0000256" key="18">
    <source>
        <dbReference type="ARBA" id="ARBA00041418"/>
    </source>
</evidence>
<feature type="transmembrane region" description="Helical" evidence="21">
    <location>
        <begin position="190"/>
        <end position="210"/>
    </location>
</feature>
<dbReference type="InterPro" id="IPR001182">
    <property type="entry name" value="FtsW/RodA"/>
</dbReference>
<dbReference type="EC" id="2.4.99.28" evidence="19"/>
<dbReference type="AlphaFoldDB" id="A0A538T7V6"/>
<evidence type="ECO:0000256" key="3">
    <source>
        <dbReference type="ARBA" id="ARBA00022475"/>
    </source>
</evidence>
<dbReference type="GO" id="GO:0009252">
    <property type="term" value="P:peptidoglycan biosynthetic process"/>
    <property type="evidence" value="ECO:0007669"/>
    <property type="project" value="UniProtKB-KW"/>
</dbReference>
<feature type="transmembrane region" description="Helical" evidence="21">
    <location>
        <begin position="309"/>
        <end position="336"/>
    </location>
</feature>
<comment type="similarity">
    <text evidence="16">Belongs to the SEDS family. FtsW subfamily.</text>
</comment>
<evidence type="ECO:0000256" key="14">
    <source>
        <dbReference type="ARBA" id="ARBA00032370"/>
    </source>
</evidence>
<evidence type="ECO:0000256" key="12">
    <source>
        <dbReference type="ARBA" id="ARBA00023306"/>
    </source>
</evidence>
<dbReference type="InterPro" id="IPR013437">
    <property type="entry name" value="FtsW"/>
</dbReference>
<feature type="transmembrane region" description="Helical" evidence="21">
    <location>
        <begin position="270"/>
        <end position="297"/>
    </location>
</feature>
<name>A0A538T7V6_UNCEI</name>
<evidence type="ECO:0000256" key="2">
    <source>
        <dbReference type="ARBA" id="ARBA00004752"/>
    </source>
</evidence>
<keyword evidence="5" id="KW-0328">Glycosyltransferase</keyword>
<dbReference type="GO" id="GO:0008360">
    <property type="term" value="P:regulation of cell shape"/>
    <property type="evidence" value="ECO:0007669"/>
    <property type="project" value="UniProtKB-KW"/>
</dbReference>
<dbReference type="GO" id="GO:0051301">
    <property type="term" value="P:cell division"/>
    <property type="evidence" value="ECO:0007669"/>
    <property type="project" value="UniProtKB-KW"/>
</dbReference>
<evidence type="ECO:0000313" key="23">
    <source>
        <dbReference type="Proteomes" id="UP000316852"/>
    </source>
</evidence>
<keyword evidence="11 21" id="KW-0472">Membrane</keyword>
<dbReference type="NCBIfam" id="TIGR02614">
    <property type="entry name" value="ftsW"/>
    <property type="match status" value="1"/>
</dbReference>
<dbReference type="GO" id="GO:0008955">
    <property type="term" value="F:peptidoglycan glycosyltransferase activity"/>
    <property type="evidence" value="ECO:0007669"/>
    <property type="project" value="UniProtKB-EC"/>
</dbReference>
<evidence type="ECO:0000256" key="4">
    <source>
        <dbReference type="ARBA" id="ARBA00022618"/>
    </source>
</evidence>
<dbReference type="GO" id="GO:0032153">
    <property type="term" value="C:cell division site"/>
    <property type="evidence" value="ECO:0007669"/>
    <property type="project" value="TreeGrafter"/>
</dbReference>
<keyword evidence="6" id="KW-0808">Transferase</keyword>
<evidence type="ECO:0000256" key="9">
    <source>
        <dbReference type="ARBA" id="ARBA00022984"/>
    </source>
</evidence>
<feature type="transmembrane region" description="Helical" evidence="21">
    <location>
        <begin position="13"/>
        <end position="32"/>
    </location>
</feature>
<evidence type="ECO:0000256" key="5">
    <source>
        <dbReference type="ARBA" id="ARBA00022676"/>
    </source>
</evidence>
<evidence type="ECO:0000256" key="6">
    <source>
        <dbReference type="ARBA" id="ARBA00022679"/>
    </source>
</evidence>
<feature type="transmembrane region" description="Helical" evidence="21">
    <location>
        <begin position="77"/>
        <end position="98"/>
    </location>
</feature>
<evidence type="ECO:0000256" key="16">
    <source>
        <dbReference type="ARBA" id="ARBA00038053"/>
    </source>
</evidence>
<evidence type="ECO:0000256" key="11">
    <source>
        <dbReference type="ARBA" id="ARBA00023136"/>
    </source>
</evidence>
<evidence type="ECO:0000256" key="8">
    <source>
        <dbReference type="ARBA" id="ARBA00022960"/>
    </source>
</evidence>
<evidence type="ECO:0000256" key="7">
    <source>
        <dbReference type="ARBA" id="ARBA00022692"/>
    </source>
</evidence>
<comment type="caution">
    <text evidence="22">The sequence shown here is derived from an EMBL/GenBank/DDBJ whole genome shotgun (WGS) entry which is preliminary data.</text>
</comment>
<evidence type="ECO:0000256" key="15">
    <source>
        <dbReference type="ARBA" id="ARBA00033270"/>
    </source>
</evidence>
<evidence type="ECO:0000256" key="13">
    <source>
        <dbReference type="ARBA" id="ARBA00023316"/>
    </source>
</evidence>
<evidence type="ECO:0000313" key="22">
    <source>
        <dbReference type="EMBL" id="TMQ59730.1"/>
    </source>
</evidence>
<comment type="pathway">
    <text evidence="2">Cell wall biogenesis; peptidoglycan biosynthesis.</text>
</comment>
<dbReference type="Proteomes" id="UP000316852">
    <property type="component" value="Unassembled WGS sequence"/>
</dbReference>
<keyword evidence="9" id="KW-0573">Peptidoglycan synthesis</keyword>
<sequence length="391" mass="41401">MSTAIAAPRRLDWAVLLPVVGLLALGLVMVYSSSAVLGADRYHSQFFFLKRQAVRLLLGLVVMLFLARLDYHRLVALSPWALAGSVVLLAALVVLGGAGVRGANRWLSVAEFTLQPTEVARCVCVIYLAKLLDRKGDRIRSFRDGVFPAAAVLGGIAVLILKQPNLGSTIALLTTGFLMLHLAGARPRHLGLLVGAGVFLALIQVLRHPYMMDRVQGWLSHWATGSVDAQGKSWQLHQSIVALGSGGILGEGPGRGMQKFFFLPDPHTDFIYAVIGEELGLVGTASVLVAYVVLFLRGLRIAGRAPDRLGFLLAAGLTVSLAVYVGINISVVTGIIPTTGLPLPFLSYGGSALVVNLGVVGVLLNVASQMQTGIRTGPVSGPVARKRPGGR</sequence>
<feature type="transmembrane region" description="Helical" evidence="21">
    <location>
        <begin position="142"/>
        <end position="160"/>
    </location>
</feature>
<evidence type="ECO:0000256" key="1">
    <source>
        <dbReference type="ARBA" id="ARBA00004651"/>
    </source>
</evidence>
<dbReference type="PANTHER" id="PTHR30474:SF2">
    <property type="entry name" value="PEPTIDOGLYCAN GLYCOSYLTRANSFERASE FTSW-RELATED"/>
    <property type="match status" value="1"/>
</dbReference>
<keyword evidence="13" id="KW-0961">Cell wall biogenesis/degradation</keyword>
<dbReference type="GO" id="GO:0005886">
    <property type="term" value="C:plasma membrane"/>
    <property type="evidence" value="ECO:0007669"/>
    <property type="project" value="UniProtKB-SubCell"/>
</dbReference>
<evidence type="ECO:0000256" key="10">
    <source>
        <dbReference type="ARBA" id="ARBA00022989"/>
    </source>
</evidence>
<organism evidence="22 23">
    <name type="scientific">Eiseniibacteriota bacterium</name>
    <dbReference type="NCBI Taxonomy" id="2212470"/>
    <lineage>
        <taxon>Bacteria</taxon>
        <taxon>Candidatus Eiseniibacteriota</taxon>
    </lineage>
</organism>
<keyword evidence="7 21" id="KW-0812">Transmembrane</keyword>
<evidence type="ECO:0000256" key="19">
    <source>
        <dbReference type="ARBA" id="ARBA00044770"/>
    </source>
</evidence>
<comment type="catalytic activity">
    <reaction evidence="20">
        <text>[GlcNAc-(1-&gt;4)-Mur2Ac(oyl-L-Ala-gamma-D-Glu-L-Lys-D-Ala-D-Ala)](n)-di-trans,octa-cis-undecaprenyl diphosphate + beta-D-GlcNAc-(1-&gt;4)-Mur2Ac(oyl-L-Ala-gamma-D-Glu-L-Lys-D-Ala-D-Ala)-di-trans,octa-cis-undecaprenyl diphosphate = [GlcNAc-(1-&gt;4)-Mur2Ac(oyl-L-Ala-gamma-D-Glu-L-Lys-D-Ala-D-Ala)](n+1)-di-trans,octa-cis-undecaprenyl diphosphate + di-trans,octa-cis-undecaprenyl diphosphate + H(+)</text>
        <dbReference type="Rhea" id="RHEA:23708"/>
        <dbReference type="Rhea" id="RHEA-COMP:9602"/>
        <dbReference type="Rhea" id="RHEA-COMP:9603"/>
        <dbReference type="ChEBI" id="CHEBI:15378"/>
        <dbReference type="ChEBI" id="CHEBI:58405"/>
        <dbReference type="ChEBI" id="CHEBI:60033"/>
        <dbReference type="ChEBI" id="CHEBI:78435"/>
        <dbReference type="EC" id="2.4.99.28"/>
    </reaction>
</comment>
<keyword evidence="8" id="KW-0133">Cell shape</keyword>
<feature type="transmembrane region" description="Helical" evidence="21">
    <location>
        <begin position="53"/>
        <end position="71"/>
    </location>
</feature>
<dbReference type="PANTHER" id="PTHR30474">
    <property type="entry name" value="CELL CYCLE PROTEIN"/>
    <property type="match status" value="1"/>
</dbReference>
<keyword evidence="12" id="KW-0131">Cell cycle</keyword>
<gene>
    <name evidence="22" type="primary">ftsW</name>
    <name evidence="22" type="ORF">E6K76_04360</name>
</gene>
<dbReference type="InterPro" id="IPR018365">
    <property type="entry name" value="Cell_cycle_FtsW-rel_CS"/>
</dbReference>
<accession>A0A538T7V6</accession>
<keyword evidence="4" id="KW-0132">Cell division</keyword>
<evidence type="ECO:0000256" key="21">
    <source>
        <dbReference type="SAM" id="Phobius"/>
    </source>
</evidence>
<keyword evidence="3" id="KW-1003">Cell membrane</keyword>
<comment type="subcellular location">
    <subcellularLocation>
        <location evidence="1">Cell membrane</location>
        <topology evidence="1">Multi-pass membrane protein</topology>
    </subcellularLocation>
</comment>
<proteinExistence type="inferred from homology"/>
<evidence type="ECO:0000256" key="20">
    <source>
        <dbReference type="ARBA" id="ARBA00049902"/>
    </source>
</evidence>
<feature type="transmembrane region" description="Helical" evidence="21">
    <location>
        <begin position="348"/>
        <end position="367"/>
    </location>
</feature>
<dbReference type="EMBL" id="VBOW01000020">
    <property type="protein sequence ID" value="TMQ59730.1"/>
    <property type="molecule type" value="Genomic_DNA"/>
</dbReference>
<feature type="transmembrane region" description="Helical" evidence="21">
    <location>
        <begin position="166"/>
        <end position="183"/>
    </location>
</feature>